<reference evidence="2 3" key="1">
    <citation type="journal article" date="2005" name="Nature">
        <title>The genome sequence of the rice blast fungus Magnaporthe grisea.</title>
        <authorList>
            <person name="Dean R.A."/>
            <person name="Talbot N.J."/>
            <person name="Ebbole D.J."/>
            <person name="Farman M.L."/>
            <person name="Mitchell T.K."/>
            <person name="Orbach M.J."/>
            <person name="Thon M."/>
            <person name="Kulkarni R."/>
            <person name="Xu J.R."/>
            <person name="Pan H."/>
            <person name="Read N.D."/>
            <person name="Lee Y.H."/>
            <person name="Carbone I."/>
            <person name="Brown D."/>
            <person name="Oh Y.Y."/>
            <person name="Donofrio N."/>
            <person name="Jeong J.S."/>
            <person name="Soanes D.M."/>
            <person name="Djonovic S."/>
            <person name="Kolomiets E."/>
            <person name="Rehmeyer C."/>
            <person name="Li W."/>
            <person name="Harding M."/>
            <person name="Kim S."/>
            <person name="Lebrun M.H."/>
            <person name="Bohnert H."/>
            <person name="Coughlan S."/>
            <person name="Butler J."/>
            <person name="Calvo S."/>
            <person name="Ma L.J."/>
            <person name="Nicol R."/>
            <person name="Purcell S."/>
            <person name="Nusbaum C."/>
            <person name="Galagan J.E."/>
            <person name="Birren B.W."/>
        </authorList>
    </citation>
    <scope>NUCLEOTIDE SEQUENCE [LARGE SCALE GENOMIC DNA]</scope>
    <source>
        <strain evidence="3">70-15 / ATCC MYA-4617 / FGSC 8958</strain>
    </source>
</reference>
<evidence type="ECO:0000256" key="1">
    <source>
        <dbReference type="SAM" id="MobiDB-lite"/>
    </source>
</evidence>
<dbReference type="VEuPathDB" id="FungiDB:MGG_16115"/>
<evidence type="ECO:0000313" key="3">
    <source>
        <dbReference type="Proteomes" id="UP000009058"/>
    </source>
</evidence>
<name>G4MR18_PYRO7</name>
<dbReference type="KEGG" id="mgr:MGG_16115"/>
<feature type="compositionally biased region" description="Basic and acidic residues" evidence="1">
    <location>
        <begin position="13"/>
        <end position="23"/>
    </location>
</feature>
<accession>G4MR18</accession>
<proteinExistence type="predicted"/>
<evidence type="ECO:0000313" key="2">
    <source>
        <dbReference type="EMBL" id="EHA56553.1"/>
    </source>
</evidence>
<dbReference type="RefSeq" id="XP_003709165.1">
    <property type="nucleotide sequence ID" value="XM_003709117.1"/>
</dbReference>
<dbReference type="InParanoid" id="G4MR18"/>
<dbReference type="GeneID" id="12984378"/>
<reference key="2">
    <citation type="submission" date="2011-05" db="EMBL/GenBank/DDBJ databases">
        <title>The Genome Sequence of Magnaporthe oryzae 70-15.</title>
        <authorList>
            <consortium name="The Broad Institute Genome Sequencing Platform"/>
            <person name="Ma L.-J."/>
            <person name="Dead R."/>
            <person name="Young S.K."/>
            <person name="Zeng Q."/>
            <person name="Gargeya S."/>
            <person name="Fitzgerald M."/>
            <person name="Haas B."/>
            <person name="Abouelleil A."/>
            <person name="Alvarado L."/>
            <person name="Arachchi H.M."/>
            <person name="Berlin A."/>
            <person name="Brown A."/>
            <person name="Chapman S.B."/>
            <person name="Chen Z."/>
            <person name="Dunbar C."/>
            <person name="Freedman E."/>
            <person name="Gearin G."/>
            <person name="Gellesch M."/>
            <person name="Goldberg J."/>
            <person name="Griggs A."/>
            <person name="Gujja S."/>
            <person name="Heiman D."/>
            <person name="Howarth C."/>
            <person name="Larson L."/>
            <person name="Lui A."/>
            <person name="MacDonald P.J.P."/>
            <person name="Mehta T."/>
            <person name="Montmayeur A."/>
            <person name="Murphy C."/>
            <person name="Neiman D."/>
            <person name="Pearson M."/>
            <person name="Priest M."/>
            <person name="Roberts A."/>
            <person name="Saif S."/>
            <person name="Shea T."/>
            <person name="Shenoy N."/>
            <person name="Sisk P."/>
            <person name="Stolte C."/>
            <person name="Sykes S."/>
            <person name="Yandava C."/>
            <person name="Wortman J."/>
            <person name="Nusbaum C."/>
            <person name="Birren B."/>
        </authorList>
    </citation>
    <scope>NUCLEOTIDE SEQUENCE</scope>
    <source>
        <strain>70-15</strain>
    </source>
</reference>
<protein>
    <submittedName>
        <fullName evidence="2">Uncharacterized protein</fullName>
    </submittedName>
</protein>
<feature type="region of interest" description="Disordered" evidence="1">
    <location>
        <begin position="1"/>
        <end position="26"/>
    </location>
</feature>
<gene>
    <name evidence="2" type="ORF">MGG_16115</name>
</gene>
<keyword evidence="3" id="KW-1185">Reference proteome</keyword>
<dbReference type="AlphaFoldDB" id="G4MR18"/>
<dbReference type="Proteomes" id="UP000009058">
    <property type="component" value="Chromosome 1"/>
</dbReference>
<sequence length="73" mass="8031">MSRTHSGEPPQIPRKDAQPKGEKIGAPQLCMGMLSDDWVREKGPPGKTKNKEKKDFACTGSRGGWILGLDEDH</sequence>
<organism evidence="2 3">
    <name type="scientific">Pyricularia oryzae (strain 70-15 / ATCC MYA-4617 / FGSC 8958)</name>
    <name type="common">Rice blast fungus</name>
    <name type="synonym">Magnaporthe oryzae</name>
    <dbReference type="NCBI Taxonomy" id="242507"/>
    <lineage>
        <taxon>Eukaryota</taxon>
        <taxon>Fungi</taxon>
        <taxon>Dikarya</taxon>
        <taxon>Ascomycota</taxon>
        <taxon>Pezizomycotina</taxon>
        <taxon>Sordariomycetes</taxon>
        <taxon>Sordariomycetidae</taxon>
        <taxon>Magnaporthales</taxon>
        <taxon>Pyriculariaceae</taxon>
        <taxon>Pyricularia</taxon>
    </lineage>
</organism>
<dbReference type="HOGENOM" id="CLU_2705285_0_0_1"/>
<dbReference type="EMBL" id="CM001231">
    <property type="protein sequence ID" value="EHA56553.1"/>
    <property type="molecule type" value="Genomic_DNA"/>
</dbReference>